<accession>A0A1K1LD05</accession>
<dbReference type="Pfam" id="PF13525">
    <property type="entry name" value="YfiO"/>
    <property type="match status" value="1"/>
</dbReference>
<dbReference type="SUPFAM" id="SSF48452">
    <property type="entry name" value="TPR-like"/>
    <property type="match status" value="1"/>
</dbReference>
<dbReference type="EMBL" id="LT630450">
    <property type="protein sequence ID" value="SFV72573.1"/>
    <property type="molecule type" value="Genomic_DNA"/>
</dbReference>
<reference evidence="6" key="1">
    <citation type="submission" date="2016-10" db="EMBL/GenBank/DDBJ databases">
        <authorList>
            <person name="Wegmann U."/>
        </authorList>
    </citation>
    <scope>NUCLEOTIDE SEQUENCE [LARGE SCALE GENOMIC DNA]</scope>
</reference>
<evidence type="ECO:0000313" key="6">
    <source>
        <dbReference type="Proteomes" id="UP000186323"/>
    </source>
</evidence>
<evidence type="ECO:0000256" key="1">
    <source>
        <dbReference type="ARBA" id="ARBA00022729"/>
    </source>
</evidence>
<organism evidence="5 6">
    <name type="scientific">Desulfovibrio piger</name>
    <dbReference type="NCBI Taxonomy" id="901"/>
    <lineage>
        <taxon>Bacteria</taxon>
        <taxon>Pseudomonadati</taxon>
        <taxon>Thermodesulfobacteriota</taxon>
        <taxon>Desulfovibrionia</taxon>
        <taxon>Desulfovibrionales</taxon>
        <taxon>Desulfovibrionaceae</taxon>
        <taxon>Desulfovibrio</taxon>
    </lineage>
</organism>
<keyword evidence="3" id="KW-0998">Cell outer membrane</keyword>
<evidence type="ECO:0000259" key="4">
    <source>
        <dbReference type="Pfam" id="PF13525"/>
    </source>
</evidence>
<dbReference type="PANTHER" id="PTHR37423">
    <property type="entry name" value="SOLUBLE LYTIC MUREIN TRANSGLYCOSYLASE-RELATED"/>
    <property type="match status" value="1"/>
</dbReference>
<dbReference type="KEGG" id="dpg:DESPIGER_0693"/>
<dbReference type="InterPro" id="IPR017689">
    <property type="entry name" value="BamD"/>
</dbReference>
<dbReference type="PANTHER" id="PTHR37423:SF6">
    <property type="entry name" value="CELL DIVISION COORDINATOR CPOB"/>
    <property type="match status" value="1"/>
</dbReference>
<dbReference type="InterPro" id="IPR039565">
    <property type="entry name" value="BamD-like"/>
</dbReference>
<dbReference type="OrthoDB" id="9781894at2"/>
<evidence type="ECO:0000256" key="3">
    <source>
        <dbReference type="ARBA" id="ARBA00023237"/>
    </source>
</evidence>
<evidence type="ECO:0000313" key="5">
    <source>
        <dbReference type="EMBL" id="SFV72573.1"/>
    </source>
</evidence>
<keyword evidence="5" id="KW-0449">Lipoprotein</keyword>
<keyword evidence="2" id="KW-0472">Membrane</keyword>
<protein>
    <submittedName>
        <fullName evidence="5">Putative lipoprotein</fullName>
    </submittedName>
</protein>
<dbReference type="InterPro" id="IPR011990">
    <property type="entry name" value="TPR-like_helical_dom_sf"/>
</dbReference>
<dbReference type="RefSeq" id="WP_072333120.1">
    <property type="nucleotide sequence ID" value="NZ_CALJDE010000048.1"/>
</dbReference>
<dbReference type="CDD" id="cd15830">
    <property type="entry name" value="BamD"/>
    <property type="match status" value="1"/>
</dbReference>
<dbReference type="AlphaFoldDB" id="A0A1K1LD05"/>
<dbReference type="NCBIfam" id="TIGR03302">
    <property type="entry name" value="OM_YfiO"/>
    <property type="match status" value="1"/>
</dbReference>
<dbReference type="Proteomes" id="UP000186323">
    <property type="component" value="Chromosome I"/>
</dbReference>
<dbReference type="PROSITE" id="PS51257">
    <property type="entry name" value="PROKAR_LIPOPROTEIN"/>
    <property type="match status" value="1"/>
</dbReference>
<keyword evidence="6" id="KW-1185">Reference proteome</keyword>
<dbReference type="HAMAP" id="MF_00922">
    <property type="entry name" value="OM_assembly_BamD"/>
    <property type="match status" value="1"/>
</dbReference>
<keyword evidence="1" id="KW-0732">Signal</keyword>
<proteinExistence type="inferred from homology"/>
<gene>
    <name evidence="5" type="ORF">DESPIGER_0693</name>
</gene>
<name>A0A1K1LD05_9BACT</name>
<dbReference type="Gene3D" id="1.25.40.10">
    <property type="entry name" value="Tetratricopeptide repeat domain"/>
    <property type="match status" value="1"/>
</dbReference>
<evidence type="ECO:0000256" key="2">
    <source>
        <dbReference type="ARBA" id="ARBA00023136"/>
    </source>
</evidence>
<sequence>MFKNYLRSLTLALAIFSLSGCGIIDMIYLPPAEDTAQEIFEAGNDAMSEKNYVRAVELYNKLRDTYPFSPYTVDAELALADAYYLDEEYVLAAETYKDFESLHPRHEATPYVIYQTGMSLMKQFRSIDRATTILQEAYEYFARLQQVYPDSPYAKDAEEKMHTCRRLMAEHELYIADVFWHMEKYGPAWRRYEYVSETFPDVPEVASHAKEKSLAAYHYYKEEQGRLTREKRQGSWRNWFTWL</sequence>
<feature type="domain" description="Outer membrane lipoprotein BamD-like" evidence="4">
    <location>
        <begin position="33"/>
        <end position="207"/>
    </location>
</feature>